<reference evidence="2" key="1">
    <citation type="journal article" date="2019" name="Int. J. Syst. Evol. Microbiol.">
        <title>The Global Catalogue of Microorganisms (GCM) 10K type strain sequencing project: providing services to taxonomists for standard genome sequencing and annotation.</title>
        <authorList>
            <consortium name="The Broad Institute Genomics Platform"/>
            <consortium name="The Broad Institute Genome Sequencing Center for Infectious Disease"/>
            <person name="Wu L."/>
            <person name="Ma J."/>
        </authorList>
    </citation>
    <scope>NUCLEOTIDE SEQUENCE [LARGE SCALE GENOMIC DNA]</scope>
    <source>
        <strain evidence="2">KCTC 22558</strain>
    </source>
</reference>
<proteinExistence type="predicted"/>
<evidence type="ECO:0000313" key="2">
    <source>
        <dbReference type="Proteomes" id="UP000643403"/>
    </source>
</evidence>
<evidence type="ECO:0000313" key="1">
    <source>
        <dbReference type="EMBL" id="GGZ63973.1"/>
    </source>
</evidence>
<name>A0ABQ3C0R3_9GAMM</name>
<gene>
    <name evidence="1" type="ORF">GCM10008101_16940</name>
</gene>
<dbReference type="Proteomes" id="UP000643403">
    <property type="component" value="Unassembled WGS sequence"/>
</dbReference>
<sequence>MEFLVFRRTDSALVVAPAIFEPPLASRRDGLAFTAVCDIDLDAFTPEVIEALERDGFACIRGPDWQALAAAGDFAMEDGDS</sequence>
<accession>A0ABQ3C0R3</accession>
<comment type="caution">
    <text evidence="1">The sequence shown here is derived from an EMBL/GenBank/DDBJ whole genome shotgun (WGS) entry which is preliminary data.</text>
</comment>
<keyword evidence="2" id="KW-1185">Reference proteome</keyword>
<organism evidence="1 2">
    <name type="scientific">Cognatilysobacter xinjiangensis</name>
    <dbReference type="NCBI Taxonomy" id="546892"/>
    <lineage>
        <taxon>Bacteria</taxon>
        <taxon>Pseudomonadati</taxon>
        <taxon>Pseudomonadota</taxon>
        <taxon>Gammaproteobacteria</taxon>
        <taxon>Lysobacterales</taxon>
        <taxon>Lysobacteraceae</taxon>
        <taxon>Cognatilysobacter</taxon>
    </lineage>
</organism>
<dbReference type="EMBL" id="BMXY01000002">
    <property type="protein sequence ID" value="GGZ63973.1"/>
    <property type="molecule type" value="Genomic_DNA"/>
</dbReference>
<protein>
    <submittedName>
        <fullName evidence="1">Uncharacterized protein</fullName>
    </submittedName>
</protein>
<dbReference type="RefSeq" id="WP_189448965.1">
    <property type="nucleotide sequence ID" value="NZ_BMXY01000002.1"/>
</dbReference>